<proteinExistence type="predicted"/>
<name>A0A1D2MNE9_ORCCI</name>
<dbReference type="GO" id="GO:0005975">
    <property type="term" value="P:carbohydrate metabolic process"/>
    <property type="evidence" value="ECO:0007669"/>
    <property type="project" value="InterPro"/>
</dbReference>
<accession>A0A1D2MNE9</accession>
<dbReference type="PANTHER" id="PTHR11607:SF70">
    <property type="entry name" value="ALPHA-MANNOSIDASE"/>
    <property type="match status" value="1"/>
</dbReference>
<dbReference type="GO" id="GO:0030246">
    <property type="term" value="F:carbohydrate binding"/>
    <property type="evidence" value="ECO:0007669"/>
    <property type="project" value="InterPro"/>
</dbReference>
<keyword evidence="2" id="KW-1185">Reference proteome</keyword>
<dbReference type="SUPFAM" id="SSF74650">
    <property type="entry name" value="Galactose mutarotase-like"/>
    <property type="match status" value="1"/>
</dbReference>
<dbReference type="GO" id="GO:0000139">
    <property type="term" value="C:Golgi membrane"/>
    <property type="evidence" value="ECO:0007669"/>
    <property type="project" value="TreeGrafter"/>
</dbReference>
<dbReference type="GO" id="GO:0004559">
    <property type="term" value="F:alpha-mannosidase activity"/>
    <property type="evidence" value="ECO:0007669"/>
    <property type="project" value="TreeGrafter"/>
</dbReference>
<dbReference type="GO" id="GO:0006491">
    <property type="term" value="P:N-glycan processing"/>
    <property type="evidence" value="ECO:0007669"/>
    <property type="project" value="TreeGrafter"/>
</dbReference>
<organism evidence="1 2">
    <name type="scientific">Orchesella cincta</name>
    <name type="common">Springtail</name>
    <name type="synonym">Podura cincta</name>
    <dbReference type="NCBI Taxonomy" id="48709"/>
    <lineage>
        <taxon>Eukaryota</taxon>
        <taxon>Metazoa</taxon>
        <taxon>Ecdysozoa</taxon>
        <taxon>Arthropoda</taxon>
        <taxon>Hexapoda</taxon>
        <taxon>Collembola</taxon>
        <taxon>Entomobryomorpha</taxon>
        <taxon>Entomobryoidea</taxon>
        <taxon>Orchesellidae</taxon>
        <taxon>Orchesellinae</taxon>
        <taxon>Orchesella</taxon>
    </lineage>
</organism>
<dbReference type="STRING" id="48709.A0A1D2MNE9"/>
<protein>
    <submittedName>
        <fullName evidence="1">Alpha-mannosidase 2</fullName>
    </submittedName>
</protein>
<dbReference type="InterPro" id="IPR050843">
    <property type="entry name" value="Glycosyl_Hydrlase_38"/>
</dbReference>
<evidence type="ECO:0000313" key="1">
    <source>
        <dbReference type="EMBL" id="ODM94381.1"/>
    </source>
</evidence>
<dbReference type="EMBL" id="LJIJ01000814">
    <property type="protein sequence ID" value="ODM94381.1"/>
    <property type="molecule type" value="Genomic_DNA"/>
</dbReference>
<gene>
    <name evidence="1" type="ORF">Ocin01_12300</name>
</gene>
<dbReference type="AlphaFoldDB" id="A0A1D2MNE9"/>
<dbReference type="PANTHER" id="PTHR11607">
    <property type="entry name" value="ALPHA-MANNOSIDASE"/>
    <property type="match status" value="1"/>
</dbReference>
<dbReference type="Gene3D" id="2.70.98.30">
    <property type="entry name" value="Golgi alpha-mannosidase II, domain 4"/>
    <property type="match status" value="1"/>
</dbReference>
<dbReference type="Proteomes" id="UP000094527">
    <property type="component" value="Unassembled WGS sequence"/>
</dbReference>
<evidence type="ECO:0000313" key="2">
    <source>
        <dbReference type="Proteomes" id="UP000094527"/>
    </source>
</evidence>
<dbReference type="OrthoDB" id="10261055at2759"/>
<reference evidence="1 2" key="1">
    <citation type="journal article" date="2016" name="Genome Biol. Evol.">
        <title>Gene Family Evolution Reflects Adaptation to Soil Environmental Stressors in the Genome of the Collembolan Orchesella cincta.</title>
        <authorList>
            <person name="Faddeeva-Vakhrusheva A."/>
            <person name="Derks M.F."/>
            <person name="Anvar S.Y."/>
            <person name="Agamennone V."/>
            <person name="Suring W."/>
            <person name="Smit S."/>
            <person name="van Straalen N.M."/>
            <person name="Roelofs D."/>
        </authorList>
    </citation>
    <scope>NUCLEOTIDE SEQUENCE [LARGE SCALE GENOMIC DNA]</scope>
    <source>
        <tissue evidence="1">Mixed pool</tissue>
    </source>
</reference>
<dbReference type="InterPro" id="IPR011013">
    <property type="entry name" value="Gal_mutarotase_sf_dom"/>
</dbReference>
<comment type="caution">
    <text evidence="1">The sequence shown here is derived from an EMBL/GenBank/DDBJ whole genome shotgun (WGS) entry which is preliminary data.</text>
</comment>
<sequence>MQLGKLCKSCRPSPLEVSLRRNDKENSFLATVLDGLNPTLFEFLLKLHLLVFMERQESQCLHRLIPNWEQRKMAILEYLMDTMTIANCRNESGAQLYVVSGPVMQEVTVLCKDLTISAYILLQGYTEALSAVYLTNSVKPQGTKFGEFFMSFQTDLETREKSFNDDSLEPTFFTDTGIAVEKRMKVSRLPYEGKYVPCNKLCLYPRRTGGTRFSFWWIVHGFTSTKSGQLEAIFDRRLPYDDARVLDEGVNDPEDMVSNYVLLQNPY</sequence>